<protein>
    <submittedName>
        <fullName evidence="3">SH3 domain-containing protein</fullName>
    </submittedName>
</protein>
<dbReference type="Gene3D" id="2.30.30.40">
    <property type="entry name" value="SH3 Domains"/>
    <property type="match status" value="1"/>
</dbReference>
<name>A0ABW4DUH2_9RHOB</name>
<dbReference type="Proteomes" id="UP001597302">
    <property type="component" value="Unassembled WGS sequence"/>
</dbReference>
<dbReference type="RefSeq" id="WP_131578590.1">
    <property type="nucleotide sequence ID" value="NZ_JBHTOQ010000004.1"/>
</dbReference>
<dbReference type="Pfam" id="PF08239">
    <property type="entry name" value="SH3_3"/>
    <property type="match status" value="1"/>
</dbReference>
<accession>A0ABW4DUH2</accession>
<feature type="region of interest" description="Disordered" evidence="1">
    <location>
        <begin position="28"/>
        <end position="48"/>
    </location>
</feature>
<reference evidence="4" key="1">
    <citation type="journal article" date="2019" name="Int. J. Syst. Evol. Microbiol.">
        <title>The Global Catalogue of Microorganisms (GCM) 10K type strain sequencing project: providing services to taxonomists for standard genome sequencing and annotation.</title>
        <authorList>
            <consortium name="The Broad Institute Genomics Platform"/>
            <consortium name="The Broad Institute Genome Sequencing Center for Infectious Disease"/>
            <person name="Wu L."/>
            <person name="Ma J."/>
        </authorList>
    </citation>
    <scope>NUCLEOTIDE SEQUENCE [LARGE SCALE GENOMIC DNA]</scope>
    <source>
        <strain evidence="4">CCM 8875</strain>
    </source>
</reference>
<keyword evidence="4" id="KW-1185">Reference proteome</keyword>
<evidence type="ECO:0000259" key="2">
    <source>
        <dbReference type="PROSITE" id="PS51781"/>
    </source>
</evidence>
<organism evidence="3 4">
    <name type="scientific">Paracoccus nototheniae</name>
    <dbReference type="NCBI Taxonomy" id="2489002"/>
    <lineage>
        <taxon>Bacteria</taxon>
        <taxon>Pseudomonadati</taxon>
        <taxon>Pseudomonadota</taxon>
        <taxon>Alphaproteobacteria</taxon>
        <taxon>Rhodobacterales</taxon>
        <taxon>Paracoccaceae</taxon>
        <taxon>Paracoccus</taxon>
    </lineage>
</organism>
<evidence type="ECO:0000313" key="4">
    <source>
        <dbReference type="Proteomes" id="UP001597302"/>
    </source>
</evidence>
<evidence type="ECO:0000313" key="3">
    <source>
        <dbReference type="EMBL" id="MFD1480603.1"/>
    </source>
</evidence>
<gene>
    <name evidence="3" type="ORF">ACFQ5P_04780</name>
</gene>
<dbReference type="PROSITE" id="PS51781">
    <property type="entry name" value="SH3B"/>
    <property type="match status" value="1"/>
</dbReference>
<evidence type="ECO:0000256" key="1">
    <source>
        <dbReference type="SAM" id="MobiDB-lite"/>
    </source>
</evidence>
<dbReference type="SMART" id="SM00287">
    <property type="entry name" value="SH3b"/>
    <property type="match status" value="1"/>
</dbReference>
<comment type="caution">
    <text evidence="3">The sequence shown here is derived from an EMBL/GenBank/DDBJ whole genome shotgun (WGS) entry which is preliminary data.</text>
</comment>
<dbReference type="InterPro" id="IPR003646">
    <property type="entry name" value="SH3-like_bac-type"/>
</dbReference>
<feature type="region of interest" description="Disordered" evidence="1">
    <location>
        <begin position="65"/>
        <end position="105"/>
    </location>
</feature>
<feature type="domain" description="SH3b" evidence="2">
    <location>
        <begin position="105"/>
        <end position="169"/>
    </location>
</feature>
<dbReference type="EMBL" id="JBHTOQ010000004">
    <property type="protein sequence ID" value="MFD1480603.1"/>
    <property type="molecule type" value="Genomic_DNA"/>
</dbReference>
<sequence>MIRLGLLILATVAGLLIVLTQMGDGNPRADRVAAPPEDAGAAQDAGAAALDAPAAPLPAEAPAEIIPAARQTPPQVNRFPGPPLEPSPEYAGTTPPPPATPGEGGPILYVTADRVNMRAGPGTGNAIVTGLDGGTAVEATGPLEAEWIAIRTPSGQQGFVAGQFLSTTAP</sequence>
<proteinExistence type="predicted"/>
<feature type="compositionally biased region" description="Low complexity" evidence="1">
    <location>
        <begin position="33"/>
        <end position="48"/>
    </location>
</feature>